<dbReference type="PANTHER" id="PTHR36973:SF4">
    <property type="entry name" value="NODULATION PROTEIN"/>
    <property type="match status" value="1"/>
</dbReference>
<dbReference type="InterPro" id="IPR053188">
    <property type="entry name" value="FkbM_Methyltransferase"/>
</dbReference>
<dbReference type="Proteomes" id="UP000226442">
    <property type="component" value="Unassembled WGS sequence"/>
</dbReference>
<dbReference type="EMBL" id="NXIB02000008">
    <property type="protein sequence ID" value="PHX56968.1"/>
    <property type="molecule type" value="Genomic_DNA"/>
</dbReference>
<dbReference type="NCBIfam" id="TIGR01444">
    <property type="entry name" value="fkbM_fam"/>
    <property type="match status" value="1"/>
</dbReference>
<name>A0A2G4F5F5_9CYAN</name>
<reference evidence="2" key="1">
    <citation type="submission" date="2017-10" db="EMBL/GenBank/DDBJ databases">
        <title>Draft genome sequence of the planktic cyanobacteria Tychonema bourrellyi isolated from alpine lentic freshwater.</title>
        <authorList>
            <person name="Tett A."/>
            <person name="Armanini F."/>
            <person name="Asnicar F."/>
            <person name="Boscaini A."/>
            <person name="Pasolli E."/>
            <person name="Zolfo M."/>
            <person name="Donati C."/>
            <person name="Salmaso N."/>
            <person name="Segata N."/>
        </authorList>
    </citation>
    <scope>NUCLEOTIDE SEQUENCE</scope>
    <source>
        <strain evidence="2">FEM_GT703</strain>
    </source>
</reference>
<accession>A0A2G4F5F5</accession>
<dbReference type="PANTHER" id="PTHR36973">
    <property type="entry name" value="SLL1456 PROTEIN-RELATED"/>
    <property type="match status" value="1"/>
</dbReference>
<evidence type="ECO:0000313" key="3">
    <source>
        <dbReference type="Proteomes" id="UP000226442"/>
    </source>
</evidence>
<dbReference type="GO" id="GO:0032259">
    <property type="term" value="P:methylation"/>
    <property type="evidence" value="ECO:0007669"/>
    <property type="project" value="UniProtKB-KW"/>
</dbReference>
<evidence type="ECO:0000259" key="1">
    <source>
        <dbReference type="Pfam" id="PF05050"/>
    </source>
</evidence>
<dbReference type="InterPro" id="IPR029063">
    <property type="entry name" value="SAM-dependent_MTases_sf"/>
</dbReference>
<dbReference type="GO" id="GO:0008171">
    <property type="term" value="F:O-methyltransferase activity"/>
    <property type="evidence" value="ECO:0007669"/>
    <property type="project" value="TreeGrafter"/>
</dbReference>
<gene>
    <name evidence="2" type="ORF">CP500_002460</name>
</gene>
<sequence>MKKQTIKKLLQKNNPVVLEIGASTGEDTLAFLREFTNIKLYCFEPDPRCLEIHKSKVNDSRCQLNTIAISDVDGEAEFYQSSGSYEGFTEYSEWLQSSSLKTPKNHLEAYPWCKFENKVIVPTRRLDAWFEENPLDEIDLIWADVQGAEENLIKGGLKTLSHTKYFYTEYEDDELYEGQITLDQIKNLLPNFKAIGYFGNNVLFKNTALPDSSFNNADQTVWQTWELFPPKVWLQLMKRKLKSKTKSLNK</sequence>
<evidence type="ECO:0000313" key="2">
    <source>
        <dbReference type="EMBL" id="PHX56968.1"/>
    </source>
</evidence>
<keyword evidence="2" id="KW-0808">Transferase</keyword>
<dbReference type="AlphaFoldDB" id="A0A2G4F5F5"/>
<dbReference type="Gene3D" id="3.40.50.150">
    <property type="entry name" value="Vaccinia Virus protein VP39"/>
    <property type="match status" value="1"/>
</dbReference>
<keyword evidence="3" id="KW-1185">Reference proteome</keyword>
<organism evidence="2 3">
    <name type="scientific">Tychonema bourrellyi FEM_GT703</name>
    <dbReference type="NCBI Taxonomy" id="2040638"/>
    <lineage>
        <taxon>Bacteria</taxon>
        <taxon>Bacillati</taxon>
        <taxon>Cyanobacteriota</taxon>
        <taxon>Cyanophyceae</taxon>
        <taxon>Oscillatoriophycideae</taxon>
        <taxon>Oscillatoriales</taxon>
        <taxon>Microcoleaceae</taxon>
        <taxon>Tychonema</taxon>
    </lineage>
</organism>
<feature type="domain" description="Methyltransferase FkbM" evidence="1">
    <location>
        <begin position="19"/>
        <end position="189"/>
    </location>
</feature>
<dbReference type="InterPro" id="IPR006342">
    <property type="entry name" value="FkbM_mtfrase"/>
</dbReference>
<protein>
    <submittedName>
        <fullName evidence="2">FkbM family methyltransferase</fullName>
    </submittedName>
</protein>
<dbReference type="Pfam" id="PF05050">
    <property type="entry name" value="Methyltransf_21"/>
    <property type="match status" value="1"/>
</dbReference>
<dbReference type="OrthoDB" id="9814604at2"/>
<comment type="caution">
    <text evidence="2">The sequence shown here is derived from an EMBL/GenBank/DDBJ whole genome shotgun (WGS) entry which is preliminary data.</text>
</comment>
<dbReference type="SUPFAM" id="SSF53335">
    <property type="entry name" value="S-adenosyl-L-methionine-dependent methyltransferases"/>
    <property type="match status" value="1"/>
</dbReference>
<proteinExistence type="predicted"/>
<keyword evidence="2" id="KW-0489">Methyltransferase</keyword>
<dbReference type="RefSeq" id="WP_096831451.1">
    <property type="nucleotide sequence ID" value="NZ_NXIB02000008.1"/>
</dbReference>